<dbReference type="InterPro" id="IPR008551">
    <property type="entry name" value="TANGO2"/>
</dbReference>
<evidence type="ECO:0000313" key="1">
    <source>
        <dbReference type="EMBL" id="KAF8377448.1"/>
    </source>
</evidence>
<dbReference type="PANTHER" id="PTHR17985">
    <property type="entry name" value="SER/THR-RICH PROTEIN T10 IN DGCR REGION"/>
    <property type="match status" value="1"/>
</dbReference>
<comment type="caution">
    <text evidence="1">The sequence shown here is derived from an EMBL/GenBank/DDBJ whole genome shotgun (WGS) entry which is preliminary data.</text>
</comment>
<sequence>MCIAVFMWQAHPVYPFLLLLNRDEYHDRPTKPVSWWEGCEILGGRDGVAGGTWLACTREGRLAFLTNVLELHPFLEAKSRGDLPVRFLESRKSPMEFADELMKEAHQYNGFNLILTDICSKTMVYVSNRPKGRPISIQEVSPGIHVLSNARLDSPWHKAERLVQSFKELLGKHGKGEVPIKEMVEKLMRDTVKADKNRLPHICSPEWEFELSSIFVEADTPLGSYGTRSTAALSVRASGEVSFYENYLEKEMWKEKTMKYQIQNVKVDGAGKLIAQSTLPA</sequence>
<dbReference type="OMA" id="RIFHFEL"/>
<dbReference type="EMBL" id="JABCRI010000024">
    <property type="protein sequence ID" value="KAF8377448.1"/>
    <property type="molecule type" value="Genomic_DNA"/>
</dbReference>
<dbReference type="PANTHER" id="PTHR17985:SF8">
    <property type="entry name" value="TRANSPORT AND GOLGI ORGANIZATION PROTEIN 2 HOMOLOG"/>
    <property type="match status" value="1"/>
</dbReference>
<organism evidence="1 2">
    <name type="scientific">Tetracentron sinense</name>
    <name type="common">Spur-leaf</name>
    <dbReference type="NCBI Taxonomy" id="13715"/>
    <lineage>
        <taxon>Eukaryota</taxon>
        <taxon>Viridiplantae</taxon>
        <taxon>Streptophyta</taxon>
        <taxon>Embryophyta</taxon>
        <taxon>Tracheophyta</taxon>
        <taxon>Spermatophyta</taxon>
        <taxon>Magnoliopsida</taxon>
        <taxon>Trochodendrales</taxon>
        <taxon>Trochodendraceae</taxon>
        <taxon>Tetracentron</taxon>
    </lineage>
</organism>
<dbReference type="AlphaFoldDB" id="A0A834Y9Z8"/>
<keyword evidence="2" id="KW-1185">Reference proteome</keyword>
<proteinExistence type="predicted"/>
<dbReference type="OrthoDB" id="191601at2759"/>
<dbReference type="Proteomes" id="UP000655225">
    <property type="component" value="Unassembled WGS sequence"/>
</dbReference>
<accession>A0A834Y9Z8</accession>
<reference evidence="1 2" key="1">
    <citation type="submission" date="2020-04" db="EMBL/GenBank/DDBJ databases">
        <title>Plant Genome Project.</title>
        <authorList>
            <person name="Zhang R.-G."/>
        </authorList>
    </citation>
    <scope>NUCLEOTIDE SEQUENCE [LARGE SCALE GENOMIC DNA]</scope>
    <source>
        <strain evidence="1">YNK0</strain>
        <tissue evidence="1">Leaf</tissue>
    </source>
</reference>
<name>A0A834Y9Z8_TETSI</name>
<gene>
    <name evidence="1" type="ORF">HHK36_030825</name>
</gene>
<protein>
    <submittedName>
        <fullName evidence="1">Uncharacterized protein</fullName>
    </submittedName>
</protein>
<dbReference type="Pfam" id="PF05742">
    <property type="entry name" value="TANGO2"/>
    <property type="match status" value="1"/>
</dbReference>
<evidence type="ECO:0000313" key="2">
    <source>
        <dbReference type="Proteomes" id="UP000655225"/>
    </source>
</evidence>